<sequence>MPIRHGRNAAIYVNGSDISGDLNSINPKSEQDLADVTTFGKKGYTYYPGLAKDSGTIEAIYDDTEKAVFEGLIQAATGYSMMIAFGQSLGDPALVANEISLISNGVKSIVTDVNRASISFDVDSRPFESCKLLSAGKQTVAAVSTGDGTTLDNVTSTPTTGGAGYLQILGMTDGTLTVTIETSSTGAFAGEEATTATFAVASTTGTERVAITGTIERYARPSWVNTGTTAYFALALKREV</sequence>
<dbReference type="AlphaFoldDB" id="A0A6M3LSG1"/>
<protein>
    <submittedName>
        <fullName evidence="1">Putative tail protein</fullName>
    </submittedName>
</protein>
<dbReference type="EMBL" id="MT143320">
    <property type="protein sequence ID" value="QJA95515.1"/>
    <property type="molecule type" value="Genomic_DNA"/>
</dbReference>
<gene>
    <name evidence="1" type="ORF">MM415B05330_0009</name>
</gene>
<proteinExistence type="predicted"/>
<evidence type="ECO:0000313" key="1">
    <source>
        <dbReference type="EMBL" id="QJA95515.1"/>
    </source>
</evidence>
<organism evidence="1">
    <name type="scientific">viral metagenome</name>
    <dbReference type="NCBI Taxonomy" id="1070528"/>
    <lineage>
        <taxon>unclassified sequences</taxon>
        <taxon>metagenomes</taxon>
        <taxon>organismal metagenomes</taxon>
    </lineage>
</organism>
<name>A0A6M3LSG1_9ZZZZ</name>
<accession>A0A6M3LSG1</accession>
<reference evidence="1" key="1">
    <citation type="submission" date="2020-03" db="EMBL/GenBank/DDBJ databases">
        <title>The deep terrestrial virosphere.</title>
        <authorList>
            <person name="Holmfeldt K."/>
            <person name="Nilsson E."/>
            <person name="Simone D."/>
            <person name="Lopez-Fernandez M."/>
            <person name="Wu X."/>
            <person name="de Brujin I."/>
            <person name="Lundin D."/>
            <person name="Andersson A."/>
            <person name="Bertilsson S."/>
            <person name="Dopson M."/>
        </authorList>
    </citation>
    <scope>NUCLEOTIDE SEQUENCE</scope>
    <source>
        <strain evidence="1">MM415B05330</strain>
    </source>
</reference>